<comment type="function">
    <text evidence="9">Catalyzes a mechanistically unusual reaction, the ATP-dependent insertion of CO2 between the N7 and N8 nitrogen atoms of 7,8-diaminopelargonic acid (DAPA, also called 7,8-diammoniononanoate) to form a ureido ring.</text>
</comment>
<evidence type="ECO:0000256" key="1">
    <source>
        <dbReference type="ARBA" id="ARBA00022490"/>
    </source>
</evidence>
<evidence type="ECO:0000256" key="5">
    <source>
        <dbReference type="ARBA" id="ARBA00022756"/>
    </source>
</evidence>
<comment type="subcellular location">
    <subcellularLocation>
        <location evidence="9">Cytoplasm</location>
    </subcellularLocation>
</comment>
<feature type="binding site" evidence="9">
    <location>
        <begin position="117"/>
        <end position="120"/>
    </location>
    <ligand>
        <name>ATP</name>
        <dbReference type="ChEBI" id="CHEBI:30616"/>
    </ligand>
</feature>
<dbReference type="Proteomes" id="UP000095651">
    <property type="component" value="Unassembled WGS sequence"/>
</dbReference>
<keyword evidence="2 9" id="KW-0436">Ligase</keyword>
<keyword evidence="3 9" id="KW-0479">Metal-binding</keyword>
<sequence>MSKNIFITGTGTDIGKTFVTGLIVKKLHESGRSAAYYKAAMSGNKRREDGSLIPGDALYVKTVSGIGQPLEEMCPYIYENAFSPHLASRLEGNPVQMQVVKEGFEAVGRKYEYVTMEGSGGILCPLCYDEAKIQLEDVIRELGLACLIVADAGLGTINDVVLTAGYMRARNIPVKGIIFNHFHPGDVMEEDNRNMCESLTGLTVLACVKDGDTELAMEAEALASFYEPGEEVSI</sequence>
<evidence type="ECO:0000313" key="11">
    <source>
        <dbReference type="Proteomes" id="UP000095651"/>
    </source>
</evidence>
<feature type="binding site" evidence="9">
    <location>
        <position position="56"/>
    </location>
    <ligand>
        <name>ATP</name>
        <dbReference type="ChEBI" id="CHEBI:30616"/>
    </ligand>
</feature>
<dbReference type="GO" id="GO:0000287">
    <property type="term" value="F:magnesium ion binding"/>
    <property type="evidence" value="ECO:0007669"/>
    <property type="project" value="UniProtKB-UniRule"/>
</dbReference>
<name>A0A173WZM7_9FIRM</name>
<dbReference type="Gene3D" id="3.40.50.300">
    <property type="entry name" value="P-loop containing nucleotide triphosphate hydrolases"/>
    <property type="match status" value="1"/>
</dbReference>
<dbReference type="GO" id="GO:0005524">
    <property type="term" value="F:ATP binding"/>
    <property type="evidence" value="ECO:0007669"/>
    <property type="project" value="UniProtKB-UniRule"/>
</dbReference>
<feature type="binding site" evidence="9">
    <location>
        <position position="117"/>
    </location>
    <ligand>
        <name>Mg(2+)</name>
        <dbReference type="ChEBI" id="CHEBI:18420"/>
    </ligand>
</feature>
<dbReference type="GO" id="GO:0005829">
    <property type="term" value="C:cytosol"/>
    <property type="evidence" value="ECO:0007669"/>
    <property type="project" value="TreeGrafter"/>
</dbReference>
<keyword evidence="4 9" id="KW-0547">Nucleotide-binding</keyword>
<gene>
    <name evidence="10" type="primary">bioD1</name>
    <name evidence="9" type="synonym">bioD</name>
    <name evidence="10" type="ORF">ERS852407_00218</name>
</gene>
<dbReference type="GO" id="GO:0004141">
    <property type="term" value="F:dethiobiotin synthase activity"/>
    <property type="evidence" value="ECO:0007669"/>
    <property type="project" value="UniProtKB-UniRule"/>
</dbReference>
<dbReference type="EMBL" id="CYZE01000001">
    <property type="protein sequence ID" value="CUN44814.1"/>
    <property type="molecule type" value="Genomic_DNA"/>
</dbReference>
<protein>
    <recommendedName>
        <fullName evidence="9">ATP-dependent dethiobiotin synthetase BioD</fullName>
        <ecNumber evidence="9">6.3.3.3</ecNumber>
    </recommendedName>
    <alternativeName>
        <fullName evidence="9">DTB synthetase</fullName>
        <shortName evidence="9">DTBS</shortName>
    </alternativeName>
    <alternativeName>
        <fullName evidence="9">Dethiobiotin synthase</fullName>
    </alternativeName>
</protein>
<dbReference type="Pfam" id="PF13500">
    <property type="entry name" value="AAA_26"/>
    <property type="match status" value="1"/>
</dbReference>
<dbReference type="InterPro" id="IPR027417">
    <property type="entry name" value="P-loop_NTPase"/>
</dbReference>
<evidence type="ECO:0000256" key="3">
    <source>
        <dbReference type="ARBA" id="ARBA00022723"/>
    </source>
</evidence>
<evidence type="ECO:0000256" key="9">
    <source>
        <dbReference type="HAMAP-Rule" id="MF_00336"/>
    </source>
</evidence>
<dbReference type="PANTHER" id="PTHR43210:SF2">
    <property type="entry name" value="ATP-DEPENDENT DETHIOBIOTIN SYNTHETASE BIOD 2"/>
    <property type="match status" value="1"/>
</dbReference>
<proteinExistence type="inferred from homology"/>
<comment type="pathway">
    <text evidence="9">Cofactor biosynthesis; biotin biosynthesis; biotin from 7,8-diaminononanoate: step 1/2.</text>
</comment>
<evidence type="ECO:0000256" key="4">
    <source>
        <dbReference type="ARBA" id="ARBA00022741"/>
    </source>
</evidence>
<keyword evidence="1 9" id="KW-0963">Cytoplasm</keyword>
<dbReference type="AlphaFoldDB" id="A0A173WZM7"/>
<dbReference type="NCBIfam" id="TIGR00347">
    <property type="entry name" value="bioD"/>
    <property type="match status" value="1"/>
</dbReference>
<evidence type="ECO:0000256" key="2">
    <source>
        <dbReference type="ARBA" id="ARBA00022598"/>
    </source>
</evidence>
<dbReference type="HAMAP" id="MF_00336">
    <property type="entry name" value="BioD"/>
    <property type="match status" value="1"/>
</dbReference>
<reference evidence="10 11" key="1">
    <citation type="submission" date="2015-09" db="EMBL/GenBank/DDBJ databases">
        <authorList>
            <consortium name="Pathogen Informatics"/>
        </authorList>
    </citation>
    <scope>NUCLEOTIDE SEQUENCE [LARGE SCALE GENOMIC DNA]</scope>
    <source>
        <strain evidence="10 11">2789STDY5608850</strain>
    </source>
</reference>
<evidence type="ECO:0000256" key="8">
    <source>
        <dbReference type="ARBA" id="ARBA00047386"/>
    </source>
</evidence>
<feature type="binding site" evidence="9">
    <location>
        <position position="56"/>
    </location>
    <ligand>
        <name>Mg(2+)</name>
        <dbReference type="ChEBI" id="CHEBI:18420"/>
    </ligand>
</feature>
<comment type="subunit">
    <text evidence="9">Homodimer.</text>
</comment>
<dbReference type="InterPro" id="IPR004472">
    <property type="entry name" value="DTB_synth_BioD"/>
</dbReference>
<feature type="binding site" evidence="9">
    <location>
        <begin position="13"/>
        <end position="18"/>
    </location>
    <ligand>
        <name>ATP</name>
        <dbReference type="ChEBI" id="CHEBI:30616"/>
    </ligand>
</feature>
<keyword evidence="5 9" id="KW-0093">Biotin biosynthesis</keyword>
<dbReference type="CDD" id="cd03109">
    <property type="entry name" value="DTBS"/>
    <property type="match status" value="1"/>
</dbReference>
<dbReference type="GO" id="GO:0009102">
    <property type="term" value="P:biotin biosynthetic process"/>
    <property type="evidence" value="ECO:0007669"/>
    <property type="project" value="UniProtKB-UniRule"/>
</dbReference>
<evidence type="ECO:0000313" key="10">
    <source>
        <dbReference type="EMBL" id="CUN44814.1"/>
    </source>
</evidence>
<dbReference type="PIRSF" id="PIRSF006755">
    <property type="entry name" value="DTB_synth"/>
    <property type="match status" value="1"/>
</dbReference>
<dbReference type="RefSeq" id="WP_055652662.1">
    <property type="nucleotide sequence ID" value="NZ_CABIXC010000001.1"/>
</dbReference>
<evidence type="ECO:0000256" key="7">
    <source>
        <dbReference type="ARBA" id="ARBA00022842"/>
    </source>
</evidence>
<dbReference type="EC" id="6.3.3.3" evidence="9"/>
<dbReference type="UniPathway" id="UPA00078">
    <property type="reaction ID" value="UER00161"/>
</dbReference>
<comment type="cofactor">
    <cofactor evidence="9">
        <name>Mg(2+)</name>
        <dbReference type="ChEBI" id="CHEBI:18420"/>
    </cofactor>
</comment>
<comment type="similarity">
    <text evidence="9">Belongs to the dethiobiotin synthetase family.</text>
</comment>
<keyword evidence="7 9" id="KW-0460">Magnesium</keyword>
<accession>A0A173WZM7</accession>
<comment type="caution">
    <text evidence="9">Lacks conserved residue(s) required for the propagation of feature annotation.</text>
</comment>
<dbReference type="PANTHER" id="PTHR43210">
    <property type="entry name" value="DETHIOBIOTIN SYNTHETASE"/>
    <property type="match status" value="1"/>
</dbReference>
<comment type="catalytic activity">
    <reaction evidence="9">
        <text>(7R,8S)-7,8-diammoniononanoate + CO2 + ATP = (4R,5S)-dethiobiotin + ADP + phosphate + 3 H(+)</text>
        <dbReference type="Rhea" id="RHEA:15805"/>
        <dbReference type="ChEBI" id="CHEBI:15378"/>
        <dbReference type="ChEBI" id="CHEBI:16526"/>
        <dbReference type="ChEBI" id="CHEBI:30616"/>
        <dbReference type="ChEBI" id="CHEBI:43474"/>
        <dbReference type="ChEBI" id="CHEBI:149469"/>
        <dbReference type="ChEBI" id="CHEBI:149473"/>
        <dbReference type="ChEBI" id="CHEBI:456216"/>
        <dbReference type="EC" id="6.3.3.3"/>
    </reaction>
</comment>
<feature type="active site" evidence="9">
    <location>
        <position position="38"/>
    </location>
</feature>
<keyword evidence="6 9" id="KW-0067">ATP-binding</keyword>
<feature type="binding site" evidence="9">
    <location>
        <begin position="180"/>
        <end position="181"/>
    </location>
    <ligand>
        <name>ATP</name>
        <dbReference type="ChEBI" id="CHEBI:30616"/>
    </ligand>
</feature>
<organism evidence="10 11">
    <name type="scientific">Hungatella hathewayi</name>
    <dbReference type="NCBI Taxonomy" id="154046"/>
    <lineage>
        <taxon>Bacteria</taxon>
        <taxon>Bacillati</taxon>
        <taxon>Bacillota</taxon>
        <taxon>Clostridia</taxon>
        <taxon>Lachnospirales</taxon>
        <taxon>Lachnospiraceae</taxon>
        <taxon>Hungatella</taxon>
    </lineage>
</organism>
<evidence type="ECO:0000256" key="6">
    <source>
        <dbReference type="ARBA" id="ARBA00022840"/>
    </source>
</evidence>
<feature type="binding site" evidence="9">
    <location>
        <position position="42"/>
    </location>
    <ligand>
        <name>substrate</name>
    </ligand>
</feature>
<feature type="binding site" evidence="9">
    <location>
        <position position="17"/>
    </location>
    <ligand>
        <name>Mg(2+)</name>
        <dbReference type="ChEBI" id="CHEBI:18420"/>
    </ligand>
</feature>
<comment type="catalytic activity">
    <reaction evidence="8">
        <text>(7R,8S)-8-amino-7-(carboxyamino)nonanoate + ATP = (4R,5S)-dethiobiotin + ADP + phosphate + H(+)</text>
        <dbReference type="Rhea" id="RHEA:63684"/>
        <dbReference type="ChEBI" id="CHEBI:15378"/>
        <dbReference type="ChEBI" id="CHEBI:30616"/>
        <dbReference type="ChEBI" id="CHEBI:43474"/>
        <dbReference type="ChEBI" id="CHEBI:149470"/>
        <dbReference type="ChEBI" id="CHEBI:149473"/>
        <dbReference type="ChEBI" id="CHEBI:456216"/>
    </reaction>
</comment>
<dbReference type="SUPFAM" id="SSF52540">
    <property type="entry name" value="P-loop containing nucleoside triphosphate hydrolases"/>
    <property type="match status" value="1"/>
</dbReference>